<accession>A0A5S3V4I0</accession>
<dbReference type="AlphaFoldDB" id="A0A5S3V4I0"/>
<dbReference type="InterPro" id="IPR046634">
    <property type="entry name" value="DUF6746"/>
</dbReference>
<gene>
    <name evidence="1" type="ORF">CWC22_003160</name>
</gene>
<name>A0A5S3V4I0_9GAMM</name>
<dbReference type="GeneID" id="61355999"/>
<organism evidence="1 2">
    <name type="scientific">Pseudoalteromonas rubra</name>
    <dbReference type="NCBI Taxonomy" id="43658"/>
    <lineage>
        <taxon>Bacteria</taxon>
        <taxon>Pseudomonadati</taxon>
        <taxon>Pseudomonadota</taxon>
        <taxon>Gammaproteobacteria</taxon>
        <taxon>Alteromonadales</taxon>
        <taxon>Pseudoalteromonadaceae</taxon>
        <taxon>Pseudoalteromonas</taxon>
    </lineage>
</organism>
<dbReference type="Proteomes" id="UP000305729">
    <property type="component" value="Chromosome 1"/>
</dbReference>
<dbReference type="RefSeq" id="WP_021032861.1">
    <property type="nucleotide sequence ID" value="NZ_AHCD03000020.1"/>
</dbReference>
<sequence>MRTLIVLLMAAVFSTTVQASDESGEKSIQHLKVADVTSIEDARKIFIEKTSEIRSKRDLDEAELQQIHVITYTLEKSVEFFTFNLIGDNKKLADDLAVVVENIHLNSERNRKEQTKKHLNQYFVLADRLIASF</sequence>
<protein>
    <submittedName>
        <fullName evidence="1">Uncharacterized protein</fullName>
    </submittedName>
</protein>
<dbReference type="OrthoDB" id="6291512at2"/>
<dbReference type="Pfam" id="PF20531">
    <property type="entry name" value="DUF6746"/>
    <property type="match status" value="1"/>
</dbReference>
<evidence type="ECO:0000313" key="2">
    <source>
        <dbReference type="Proteomes" id="UP000305729"/>
    </source>
</evidence>
<evidence type="ECO:0000313" key="1">
    <source>
        <dbReference type="EMBL" id="QPB82059.1"/>
    </source>
</evidence>
<reference evidence="1 2" key="1">
    <citation type="submission" date="2019-10" db="EMBL/GenBank/DDBJ databases">
        <title>Pseudoalteromonas rubra S4059.</title>
        <authorList>
            <person name="Paulsen S."/>
            <person name="Wang X."/>
        </authorList>
    </citation>
    <scope>NUCLEOTIDE SEQUENCE [LARGE SCALE GENOMIC DNA]</scope>
    <source>
        <strain evidence="1 2">S4059</strain>
    </source>
</reference>
<dbReference type="EMBL" id="CP045429">
    <property type="protein sequence ID" value="QPB82059.1"/>
    <property type="molecule type" value="Genomic_DNA"/>
</dbReference>
<proteinExistence type="predicted"/>